<protein>
    <submittedName>
        <fullName evidence="1">Hypothetical_protein</fullName>
    </submittedName>
</protein>
<dbReference type="Proteomes" id="UP001642409">
    <property type="component" value="Unassembled WGS sequence"/>
</dbReference>
<proteinExistence type="predicted"/>
<dbReference type="EMBL" id="CAXDID020000036">
    <property type="protein sequence ID" value="CAL5997195.1"/>
    <property type="molecule type" value="Genomic_DNA"/>
</dbReference>
<name>A0ABP1HLL8_9EUKA</name>
<evidence type="ECO:0000313" key="1">
    <source>
        <dbReference type="EMBL" id="CAL5997195.1"/>
    </source>
</evidence>
<keyword evidence="2" id="KW-1185">Reference proteome</keyword>
<gene>
    <name evidence="1" type="ORF">HINF_LOCUS15126</name>
</gene>
<comment type="caution">
    <text evidence="1">The sequence shown here is derived from an EMBL/GenBank/DDBJ whole genome shotgun (WGS) entry which is preliminary data.</text>
</comment>
<evidence type="ECO:0000313" key="2">
    <source>
        <dbReference type="Proteomes" id="UP001642409"/>
    </source>
</evidence>
<organism evidence="1 2">
    <name type="scientific">Hexamita inflata</name>
    <dbReference type="NCBI Taxonomy" id="28002"/>
    <lineage>
        <taxon>Eukaryota</taxon>
        <taxon>Metamonada</taxon>
        <taxon>Diplomonadida</taxon>
        <taxon>Hexamitidae</taxon>
        <taxon>Hexamitinae</taxon>
        <taxon>Hexamita</taxon>
    </lineage>
</organism>
<reference evidence="1 2" key="1">
    <citation type="submission" date="2024-07" db="EMBL/GenBank/DDBJ databases">
        <authorList>
            <person name="Akdeniz Z."/>
        </authorList>
    </citation>
    <scope>NUCLEOTIDE SEQUENCE [LARGE SCALE GENOMIC DNA]</scope>
</reference>
<accession>A0ABP1HLL8</accession>
<sequence>MEYVGNKHAQEYVQLVPKTPNVRKQICRKLLKYIKGVHVQVQITNSRNAFFTSPLQRLIFSIILQPTAIMYLKKIVNKNRFPRPNSFQRFQRNFELVPQQCYIGATRHYMVEFSQSIK</sequence>